<evidence type="ECO:0000313" key="5">
    <source>
        <dbReference type="Proteomes" id="UP000297245"/>
    </source>
</evidence>
<dbReference type="InterPro" id="IPR013094">
    <property type="entry name" value="AB_hydrolase_3"/>
</dbReference>
<name>A0A4S8LPI0_DENBC</name>
<keyword evidence="5" id="KW-1185">Reference proteome</keyword>
<dbReference type="InterPro" id="IPR050300">
    <property type="entry name" value="GDXG_lipolytic_enzyme"/>
</dbReference>
<keyword evidence="2" id="KW-1133">Transmembrane helix</keyword>
<dbReference type="GO" id="GO:0016787">
    <property type="term" value="F:hydrolase activity"/>
    <property type="evidence" value="ECO:0007669"/>
    <property type="project" value="UniProtKB-KW"/>
</dbReference>
<feature type="transmembrane region" description="Helical" evidence="2">
    <location>
        <begin position="12"/>
        <end position="31"/>
    </location>
</feature>
<dbReference type="PANTHER" id="PTHR48081:SF8">
    <property type="entry name" value="ALPHA_BETA HYDROLASE FOLD-3 DOMAIN-CONTAINING PROTEIN-RELATED"/>
    <property type="match status" value="1"/>
</dbReference>
<dbReference type="Proteomes" id="UP000297245">
    <property type="component" value="Unassembled WGS sequence"/>
</dbReference>
<gene>
    <name evidence="4" type="ORF">K435DRAFT_820963</name>
</gene>
<dbReference type="EMBL" id="ML179317">
    <property type="protein sequence ID" value="THU91040.1"/>
    <property type="molecule type" value="Genomic_DNA"/>
</dbReference>
<accession>A0A4S8LPI0</accession>
<feature type="domain" description="Alpha/beta hydrolase fold-3" evidence="3">
    <location>
        <begin position="192"/>
        <end position="378"/>
    </location>
</feature>
<evidence type="ECO:0000256" key="1">
    <source>
        <dbReference type="ARBA" id="ARBA00022801"/>
    </source>
</evidence>
<evidence type="ECO:0000259" key="3">
    <source>
        <dbReference type="Pfam" id="PF07859"/>
    </source>
</evidence>
<keyword evidence="2" id="KW-0472">Membrane</keyword>
<reference evidence="4 5" key="1">
    <citation type="journal article" date="2019" name="Nat. Ecol. Evol.">
        <title>Megaphylogeny resolves global patterns of mushroom evolution.</title>
        <authorList>
            <person name="Varga T."/>
            <person name="Krizsan K."/>
            <person name="Foldi C."/>
            <person name="Dima B."/>
            <person name="Sanchez-Garcia M."/>
            <person name="Sanchez-Ramirez S."/>
            <person name="Szollosi G.J."/>
            <person name="Szarkandi J.G."/>
            <person name="Papp V."/>
            <person name="Albert L."/>
            <person name="Andreopoulos W."/>
            <person name="Angelini C."/>
            <person name="Antonin V."/>
            <person name="Barry K.W."/>
            <person name="Bougher N.L."/>
            <person name="Buchanan P."/>
            <person name="Buyck B."/>
            <person name="Bense V."/>
            <person name="Catcheside P."/>
            <person name="Chovatia M."/>
            <person name="Cooper J."/>
            <person name="Damon W."/>
            <person name="Desjardin D."/>
            <person name="Finy P."/>
            <person name="Geml J."/>
            <person name="Haridas S."/>
            <person name="Hughes K."/>
            <person name="Justo A."/>
            <person name="Karasinski D."/>
            <person name="Kautmanova I."/>
            <person name="Kiss B."/>
            <person name="Kocsube S."/>
            <person name="Kotiranta H."/>
            <person name="LaButti K.M."/>
            <person name="Lechner B.E."/>
            <person name="Liimatainen K."/>
            <person name="Lipzen A."/>
            <person name="Lukacs Z."/>
            <person name="Mihaltcheva S."/>
            <person name="Morgado L.N."/>
            <person name="Niskanen T."/>
            <person name="Noordeloos M.E."/>
            <person name="Ohm R.A."/>
            <person name="Ortiz-Santana B."/>
            <person name="Ovrebo C."/>
            <person name="Racz N."/>
            <person name="Riley R."/>
            <person name="Savchenko A."/>
            <person name="Shiryaev A."/>
            <person name="Soop K."/>
            <person name="Spirin V."/>
            <person name="Szebenyi C."/>
            <person name="Tomsovsky M."/>
            <person name="Tulloss R.E."/>
            <person name="Uehling J."/>
            <person name="Grigoriev I.V."/>
            <person name="Vagvolgyi C."/>
            <person name="Papp T."/>
            <person name="Martin F.M."/>
            <person name="Miettinen O."/>
            <person name="Hibbett D.S."/>
            <person name="Nagy L.G."/>
        </authorList>
    </citation>
    <scope>NUCLEOTIDE SEQUENCE [LARGE SCALE GENOMIC DNA]</scope>
    <source>
        <strain evidence="4 5">CBS 962.96</strain>
    </source>
</reference>
<dbReference type="Gene3D" id="3.40.50.1820">
    <property type="entry name" value="alpha/beta hydrolase"/>
    <property type="match status" value="1"/>
</dbReference>
<dbReference type="PANTHER" id="PTHR48081">
    <property type="entry name" value="AB HYDROLASE SUPERFAMILY PROTEIN C4A8.06C"/>
    <property type="match status" value="1"/>
</dbReference>
<dbReference type="Pfam" id="PF07859">
    <property type="entry name" value="Abhydrolase_3"/>
    <property type="match status" value="1"/>
</dbReference>
<proteinExistence type="predicted"/>
<keyword evidence="2" id="KW-0812">Transmembrane</keyword>
<evidence type="ECO:0000256" key="2">
    <source>
        <dbReference type="SAM" id="Phobius"/>
    </source>
</evidence>
<dbReference type="SUPFAM" id="SSF53474">
    <property type="entry name" value="alpha/beta-Hydrolases"/>
    <property type="match status" value="1"/>
</dbReference>
<protein>
    <submittedName>
        <fullName evidence="4">Alpha/beta-hydrolase</fullName>
    </submittedName>
</protein>
<evidence type="ECO:0000313" key="4">
    <source>
        <dbReference type="EMBL" id="THU91040.1"/>
    </source>
</evidence>
<keyword evidence="1 4" id="KW-0378">Hydrolase</keyword>
<organism evidence="4 5">
    <name type="scientific">Dendrothele bispora (strain CBS 962.96)</name>
    <dbReference type="NCBI Taxonomy" id="1314807"/>
    <lineage>
        <taxon>Eukaryota</taxon>
        <taxon>Fungi</taxon>
        <taxon>Dikarya</taxon>
        <taxon>Basidiomycota</taxon>
        <taxon>Agaricomycotina</taxon>
        <taxon>Agaricomycetes</taxon>
        <taxon>Agaricomycetidae</taxon>
        <taxon>Agaricales</taxon>
        <taxon>Agaricales incertae sedis</taxon>
        <taxon>Dendrothele</taxon>
    </lineage>
</organism>
<dbReference type="AlphaFoldDB" id="A0A4S8LPI0"/>
<dbReference type="OrthoDB" id="2152029at2759"/>
<sequence>MALKYRHQPVKTLYMVGGVLWILARLPFWTVRNLVPAWRPHRTWSFGRSMIVGLMDAAIAIMLQTDVPFNEPLERLASDAKKNGFVWVDPLPDNLIVGDTKHAAEQNKVLPARVGGCWYEAKGSENQLGRKAAPGEKVFYFAHVLQQMGSAAPSYSGTALIAQGLLEHVKRVPRLFASEYRLARGPPLPVLNPYPTAMLDVLAGYYYLVHQLNFSPENIILVGDSAGGILAYQLVRYCIQYSASLPSGAFPVPGALLLLSPSADSALRPVPGSSMITNKRSDYLYSWYTSRYSVLSLLGNLPESELDRPWLSPGSTMFEDDDAGLKGIFESFPKTMIVAGEAEMARDCMRILRDRMRKEMGEEHVRYLEVEGAPHDFLGGTMWEPDRTVALKDIAVWANSL</sequence>
<dbReference type="InterPro" id="IPR029058">
    <property type="entry name" value="AB_hydrolase_fold"/>
</dbReference>